<proteinExistence type="predicted"/>
<reference evidence="1" key="1">
    <citation type="journal article" date="2014" name="Front. Microbiol.">
        <title>High frequency of phylogenetically diverse reductive dehalogenase-homologous genes in deep subseafloor sedimentary metagenomes.</title>
        <authorList>
            <person name="Kawai M."/>
            <person name="Futagami T."/>
            <person name="Toyoda A."/>
            <person name="Takaki Y."/>
            <person name="Nishi S."/>
            <person name="Hori S."/>
            <person name="Arai W."/>
            <person name="Tsubouchi T."/>
            <person name="Morono Y."/>
            <person name="Uchiyama I."/>
            <person name="Ito T."/>
            <person name="Fujiyama A."/>
            <person name="Inagaki F."/>
            <person name="Takami H."/>
        </authorList>
    </citation>
    <scope>NUCLEOTIDE SEQUENCE</scope>
    <source>
        <strain evidence="1">Expedition CK06-06</strain>
    </source>
</reference>
<feature type="non-terminal residue" evidence="1">
    <location>
        <position position="1"/>
    </location>
</feature>
<protein>
    <submittedName>
        <fullName evidence="1">Uncharacterized protein</fullName>
    </submittedName>
</protein>
<dbReference type="EMBL" id="BART01018790">
    <property type="protein sequence ID" value="GAG78070.1"/>
    <property type="molecule type" value="Genomic_DNA"/>
</dbReference>
<name>X1A7C4_9ZZZZ</name>
<evidence type="ECO:0000313" key="1">
    <source>
        <dbReference type="EMBL" id="GAG78070.1"/>
    </source>
</evidence>
<organism evidence="1">
    <name type="scientific">marine sediment metagenome</name>
    <dbReference type="NCBI Taxonomy" id="412755"/>
    <lineage>
        <taxon>unclassified sequences</taxon>
        <taxon>metagenomes</taxon>
        <taxon>ecological metagenomes</taxon>
    </lineage>
</organism>
<accession>X1A7C4</accession>
<gene>
    <name evidence="1" type="ORF">S01H4_35355</name>
</gene>
<comment type="caution">
    <text evidence="1">The sequence shown here is derived from an EMBL/GenBank/DDBJ whole genome shotgun (WGS) entry which is preliminary data.</text>
</comment>
<dbReference type="AlphaFoldDB" id="X1A7C4"/>
<sequence>LIQLADVLLGVCKYSFIKIAKSQIGKQQCVDDFLDIVKRFNNKKNAYRISSKYFKNFCLIFFPTKSDLTKEEFLKKELSYFQSAGEFYCDRPTWQEQLAKEKYLKLF</sequence>